<proteinExistence type="predicted"/>
<accession>A0A1Z4KVW8</accession>
<evidence type="ECO:0000313" key="9">
    <source>
        <dbReference type="EMBL" id="BAY73180.1"/>
    </source>
</evidence>
<reference evidence="9 10" key="1">
    <citation type="submission" date="2017-06" db="EMBL/GenBank/DDBJ databases">
        <title>Genome sequencing of cyanobaciteial culture collection at National Institute for Environmental Studies (NIES).</title>
        <authorList>
            <person name="Hirose Y."/>
            <person name="Shimura Y."/>
            <person name="Fujisawa T."/>
            <person name="Nakamura Y."/>
            <person name="Kawachi M."/>
        </authorList>
    </citation>
    <scope>NUCLEOTIDE SEQUENCE [LARGE SCALE GENOMIC DNA]</scope>
    <source>
        <strain evidence="9 10">NIES-23</strain>
        <plasmid evidence="10">Plasmid Plasmid2 dna</plasmid>
    </source>
</reference>
<dbReference type="InterPro" id="IPR050086">
    <property type="entry name" value="MetN_ABC_transporter-like"/>
</dbReference>
<keyword evidence="4 9" id="KW-0067">ATP-binding</keyword>
<gene>
    <name evidence="9" type="ORF">NIES23_60080</name>
</gene>
<dbReference type="InterPro" id="IPR017871">
    <property type="entry name" value="ABC_transporter-like_CS"/>
</dbReference>
<evidence type="ECO:0000259" key="8">
    <source>
        <dbReference type="PROSITE" id="PS50893"/>
    </source>
</evidence>
<dbReference type="PROSITE" id="PS50893">
    <property type="entry name" value="ABC_TRANSPORTER_2"/>
    <property type="match status" value="1"/>
</dbReference>
<dbReference type="SUPFAM" id="SSF52540">
    <property type="entry name" value="P-loop containing nucleoside triphosphate hydrolases"/>
    <property type="match status" value="1"/>
</dbReference>
<dbReference type="InterPro" id="IPR012693">
    <property type="entry name" value="ABC_transpr_PhnC"/>
</dbReference>
<evidence type="ECO:0000256" key="2">
    <source>
        <dbReference type="ARBA" id="ARBA00022475"/>
    </source>
</evidence>
<dbReference type="PANTHER" id="PTHR43166:SF6">
    <property type="entry name" value="PHOSPHONATES IMPORT ATP-BINDING PROTEIN PHNC"/>
    <property type="match status" value="1"/>
</dbReference>
<keyword evidence="3" id="KW-0547">Nucleotide-binding</keyword>
<feature type="domain" description="ABC transporter" evidence="8">
    <location>
        <begin position="3"/>
        <end position="245"/>
    </location>
</feature>
<evidence type="ECO:0000256" key="4">
    <source>
        <dbReference type="ARBA" id="ARBA00022840"/>
    </source>
</evidence>
<dbReference type="GO" id="GO:0005524">
    <property type="term" value="F:ATP binding"/>
    <property type="evidence" value="ECO:0007669"/>
    <property type="project" value="UniProtKB-KW"/>
</dbReference>
<dbReference type="CDD" id="cd03256">
    <property type="entry name" value="ABC_PhnC_transporter"/>
    <property type="match status" value="1"/>
</dbReference>
<evidence type="ECO:0000256" key="5">
    <source>
        <dbReference type="ARBA" id="ARBA00022885"/>
    </source>
</evidence>
<sequence length="262" mass="28621">MMIQLECLSVTYPGGVQALQAVSLNFNPGEFTVILGASGSGKSTLLRCLNGLIQPTAGTITIEGYRQINDPKVLHQHRQRTGMIFQQHQLIARQTALQNVLTGRLAYHSTVRSFFPLPKADKYIALECLDRVGLLSKALARVDNLSGGQQQRVGIARALAQQPRLMLADEPVASLDPASSHKVISFLRQICQEDGIAAIMSLHQVDLAKAYADRIVGISQGRIVFDGSAADIEECELNRIYGNAENIHFDDIPSNQYPIASN</sequence>
<dbReference type="InterPro" id="IPR027417">
    <property type="entry name" value="P-loop_NTPase"/>
</dbReference>
<dbReference type="GO" id="GO:0016887">
    <property type="term" value="F:ATP hydrolysis activity"/>
    <property type="evidence" value="ECO:0007669"/>
    <property type="project" value="InterPro"/>
</dbReference>
<keyword evidence="1" id="KW-0813">Transport</keyword>
<organism evidence="9 10">
    <name type="scientific">Trichormus variabilis NIES-23</name>
    <dbReference type="NCBI Taxonomy" id="1973479"/>
    <lineage>
        <taxon>Bacteria</taxon>
        <taxon>Bacillati</taxon>
        <taxon>Cyanobacteriota</taxon>
        <taxon>Cyanophyceae</taxon>
        <taxon>Nostocales</taxon>
        <taxon>Nostocaceae</taxon>
        <taxon>Trichormus</taxon>
    </lineage>
</organism>
<keyword evidence="9" id="KW-0614">Plasmid</keyword>
<evidence type="ECO:0000256" key="7">
    <source>
        <dbReference type="ARBA" id="ARBA00023136"/>
    </source>
</evidence>
<evidence type="ECO:0000313" key="10">
    <source>
        <dbReference type="Proteomes" id="UP000217507"/>
    </source>
</evidence>
<dbReference type="InterPro" id="IPR003593">
    <property type="entry name" value="AAA+_ATPase"/>
</dbReference>
<dbReference type="SMART" id="SM00382">
    <property type="entry name" value="AAA"/>
    <property type="match status" value="1"/>
</dbReference>
<dbReference type="GO" id="GO:0015416">
    <property type="term" value="F:ABC-type phosphonate transporter activity"/>
    <property type="evidence" value="ECO:0007669"/>
    <property type="project" value="InterPro"/>
</dbReference>
<keyword evidence="7" id="KW-0472">Membrane</keyword>
<evidence type="ECO:0000256" key="3">
    <source>
        <dbReference type="ARBA" id="ARBA00022741"/>
    </source>
</evidence>
<evidence type="ECO:0000256" key="6">
    <source>
        <dbReference type="ARBA" id="ARBA00022967"/>
    </source>
</evidence>
<dbReference type="AlphaFoldDB" id="A0A1Z4KVW8"/>
<dbReference type="Pfam" id="PF00005">
    <property type="entry name" value="ABC_tran"/>
    <property type="match status" value="1"/>
</dbReference>
<geneLocation type="plasmid" evidence="9">
    <name>plasmid2</name>
</geneLocation>
<keyword evidence="5" id="KW-0918">Phosphonate transport</keyword>
<dbReference type="PROSITE" id="PS00211">
    <property type="entry name" value="ABC_TRANSPORTER_1"/>
    <property type="match status" value="1"/>
</dbReference>
<dbReference type="Gene3D" id="3.40.50.300">
    <property type="entry name" value="P-loop containing nucleotide triphosphate hydrolases"/>
    <property type="match status" value="1"/>
</dbReference>
<dbReference type="EMBL" id="AP018218">
    <property type="protein sequence ID" value="BAY73180.1"/>
    <property type="molecule type" value="Genomic_DNA"/>
</dbReference>
<evidence type="ECO:0000256" key="1">
    <source>
        <dbReference type="ARBA" id="ARBA00022448"/>
    </source>
</evidence>
<name>A0A1Z4KVW8_ANAVA</name>
<dbReference type="NCBIfam" id="TIGR02315">
    <property type="entry name" value="ABC_phnC"/>
    <property type="match status" value="1"/>
</dbReference>
<dbReference type="GO" id="GO:0016020">
    <property type="term" value="C:membrane"/>
    <property type="evidence" value="ECO:0007669"/>
    <property type="project" value="InterPro"/>
</dbReference>
<keyword evidence="2" id="KW-1003">Cell membrane</keyword>
<dbReference type="InterPro" id="IPR003439">
    <property type="entry name" value="ABC_transporter-like_ATP-bd"/>
</dbReference>
<protein>
    <submittedName>
        <fullName evidence="9">Phosphonate ABC transporter ATP-binding protein</fullName>
    </submittedName>
</protein>
<dbReference type="Proteomes" id="UP000217507">
    <property type="component" value="Plasmid Plasmid2 dna"/>
</dbReference>
<dbReference type="PANTHER" id="PTHR43166">
    <property type="entry name" value="AMINO ACID IMPORT ATP-BINDING PROTEIN"/>
    <property type="match status" value="1"/>
</dbReference>
<dbReference type="SMR" id="A0A1Z4KVW8"/>
<keyword evidence="6" id="KW-1278">Translocase</keyword>